<gene>
    <name evidence="1" type="ORF">POL72_07930</name>
</gene>
<sequence length="85" mass="9642">MSSSRCDMSPGGRRLELVSAGTFGAPARQWVPGYPLQYNLLLFSGGTMTVETRCREEVNGAWRHDARWLQGTSRDPLPRYQIRLE</sequence>
<comment type="caution">
    <text evidence="1">The sequence shown here is derived from an EMBL/GenBank/DDBJ whole genome shotgun (WGS) entry which is preliminary data.</text>
</comment>
<organism evidence="1 2">
    <name type="scientific">Sorangium atrum</name>
    <dbReference type="NCBI Taxonomy" id="2995308"/>
    <lineage>
        <taxon>Bacteria</taxon>
        <taxon>Pseudomonadati</taxon>
        <taxon>Myxococcota</taxon>
        <taxon>Polyangia</taxon>
        <taxon>Polyangiales</taxon>
        <taxon>Polyangiaceae</taxon>
        <taxon>Sorangium</taxon>
    </lineage>
</organism>
<name>A0ABT5BVZ7_9BACT</name>
<evidence type="ECO:0000313" key="1">
    <source>
        <dbReference type="EMBL" id="MDC0677669.1"/>
    </source>
</evidence>
<dbReference type="Proteomes" id="UP001217485">
    <property type="component" value="Unassembled WGS sequence"/>
</dbReference>
<reference evidence="1 2" key="1">
    <citation type="submission" date="2023-01" db="EMBL/GenBank/DDBJ databases">
        <title>Minimal conservation of predation-associated metabolite biosynthetic gene clusters underscores biosynthetic potential of Myxococcota including descriptions for ten novel species: Archangium lansinium sp. nov., Myxococcus landrumus sp. nov., Nannocystis bai.</title>
        <authorList>
            <person name="Ahearne A."/>
            <person name="Stevens C."/>
            <person name="Dowd S."/>
        </authorList>
    </citation>
    <scope>NUCLEOTIDE SEQUENCE [LARGE SCALE GENOMIC DNA]</scope>
    <source>
        <strain evidence="1 2">WIWO2</strain>
    </source>
</reference>
<dbReference type="EMBL" id="JAQNDK010000001">
    <property type="protein sequence ID" value="MDC0677669.1"/>
    <property type="molecule type" value="Genomic_DNA"/>
</dbReference>
<proteinExistence type="predicted"/>
<protein>
    <submittedName>
        <fullName evidence="1">Uncharacterized protein</fullName>
    </submittedName>
</protein>
<dbReference type="RefSeq" id="WP_272094424.1">
    <property type="nucleotide sequence ID" value="NZ_JAQNDK010000001.1"/>
</dbReference>
<accession>A0ABT5BVZ7</accession>
<evidence type="ECO:0000313" key="2">
    <source>
        <dbReference type="Proteomes" id="UP001217485"/>
    </source>
</evidence>
<keyword evidence="2" id="KW-1185">Reference proteome</keyword>